<evidence type="ECO:0000313" key="1">
    <source>
        <dbReference type="EMBL" id="VFS94385.1"/>
    </source>
</evidence>
<evidence type="ECO:0000313" key="2">
    <source>
        <dbReference type="Proteomes" id="UP000345637"/>
    </source>
</evidence>
<proteinExistence type="predicted"/>
<gene>
    <name evidence="1" type="ORF">NCTC12998_07985</name>
</gene>
<dbReference type="EMBL" id="CAADJE010000044">
    <property type="protein sequence ID" value="VFS94385.1"/>
    <property type="molecule type" value="Genomic_DNA"/>
</dbReference>
<reference evidence="1 2" key="1">
    <citation type="submission" date="2019-03" db="EMBL/GenBank/DDBJ databases">
        <authorList>
            <consortium name="Pathogen Informatics"/>
        </authorList>
    </citation>
    <scope>NUCLEOTIDE SEQUENCE [LARGE SCALE GENOMIC DNA]</scope>
    <source>
        <strain evidence="1 2">NCTC12998</strain>
    </source>
</reference>
<dbReference type="Proteomes" id="UP000345637">
    <property type="component" value="Unassembled WGS sequence"/>
</dbReference>
<sequence>MKKVIVFFNALPAVVAKIVPGVTTILREYPNGEQKQLQIMSAEFPSLTGDHRIVHVASDRDLTSAEIQNAAVKTVVIAQR</sequence>
<name>A0A485DCK4_RAOPL</name>
<protein>
    <submittedName>
        <fullName evidence="1">Uncharacterized protein</fullName>
    </submittedName>
</protein>
<organism evidence="1 2">
    <name type="scientific">Raoultella planticola</name>
    <name type="common">Klebsiella planticola</name>
    <dbReference type="NCBI Taxonomy" id="575"/>
    <lineage>
        <taxon>Bacteria</taxon>
        <taxon>Pseudomonadati</taxon>
        <taxon>Pseudomonadota</taxon>
        <taxon>Gammaproteobacteria</taxon>
        <taxon>Enterobacterales</taxon>
        <taxon>Enterobacteriaceae</taxon>
        <taxon>Klebsiella/Raoultella group</taxon>
        <taxon>Raoultella</taxon>
    </lineage>
</organism>
<accession>A0A485DCK4</accession>
<dbReference type="AlphaFoldDB" id="A0A485DCK4"/>